<dbReference type="AlphaFoldDB" id="A0AAU7VL61"/>
<keyword evidence="2" id="KW-1133">Transmembrane helix</keyword>
<evidence type="ECO:0000313" key="4">
    <source>
        <dbReference type="EMBL" id="XBX74839.1"/>
    </source>
</evidence>
<keyword evidence="1" id="KW-0175">Coiled coil</keyword>
<gene>
    <name evidence="4" type="ORF">PRVXT_002899</name>
</gene>
<feature type="coiled-coil region" evidence="1">
    <location>
        <begin position="273"/>
        <end position="395"/>
    </location>
</feature>
<reference evidence="4" key="1">
    <citation type="journal article" date="2013" name="Extremophiles">
        <title>Proteinivorax tanatarense gen. nov., sp. nov., an anaerobic, haloalkaliphilic, proteolytic bacterium isolated from a decaying algal bloom, and proposal of Proteinivoraceae fam. nov.</title>
        <authorList>
            <person name="Kevbrin V."/>
            <person name="Boltyanskaya Y."/>
            <person name="Zhilina T."/>
            <person name="Kolganova T."/>
            <person name="Lavrentjeva E."/>
            <person name="Kuznetsov B."/>
        </authorList>
    </citation>
    <scope>NUCLEOTIDE SEQUENCE</scope>
    <source>
        <strain evidence="4">Z-910T</strain>
    </source>
</reference>
<evidence type="ECO:0000256" key="1">
    <source>
        <dbReference type="SAM" id="Coils"/>
    </source>
</evidence>
<dbReference type="Gene3D" id="3.40.50.300">
    <property type="entry name" value="P-loop containing nucleotide triphosphate hydrolases"/>
    <property type="match status" value="2"/>
</dbReference>
<organism evidence="4">
    <name type="scientific">Proteinivorax tanatarense</name>
    <dbReference type="NCBI Taxonomy" id="1260629"/>
    <lineage>
        <taxon>Bacteria</taxon>
        <taxon>Bacillati</taxon>
        <taxon>Bacillota</taxon>
        <taxon>Clostridia</taxon>
        <taxon>Eubacteriales</taxon>
        <taxon>Proteinivoracaceae</taxon>
        <taxon>Proteinivorax</taxon>
    </lineage>
</organism>
<sequence>MKVTDIYVSGFGIHKELEINNLSPRTNIFYGKNEKGKTTLKKFISSIFFGFENRNKIDRYNPINGGRYGGYIDISTENQTIRVKRIDNLKGKSAVKEKLDVLSGKPVKNLTELLPPGLNKKTFESIFCFGIDQLQNFKSLNKEEVTGYLQGAGFGVDVSSIIQHFTKEMEQLYTPKGRKKKINYLFNQLDEVKKELEKAKKESENFYVIEDQILEVEKQLESKKKKRDELAREINKLEKLQRIQPSYLTMLEVENKLKKMPSDELDFSYIRIAREQEEEIEAAQLQLDDLIFEQQKLEIELSEQQPNKQLLAMEAEIKKVEMSLELAKKKSKLIDLENKVKAKKEEIASSLKKVGFSKDIDSLLHLDFELLFATFETLKEENNRLLNQKEYIMQQKDLANKKINEISTNNDEETYRIEKELFLKLQRLKQQAKSTSVKTGYTYSALAAGVVIIAMFASYLNVFSVMGATILAVAAGICFVIAFALEVTNGLKSKKNKNIINSKINKISEQLNVSPDEHSLIGLHEKLMNMENSLKEKKELLSQINNFGEKEKNISAELMRLNKKKEEMLVNIHLNPQMSFDEARSAIATLQRCQHHMYQCRKDEIELGDAKALEDDFIKKVAKLAEEIKEKEIPSSLDESIVVLKILKSKLDNHKDIKENKSNLEKQMGTLKQKKQILEQQIKKKQNKLSNLYNEAKVTSLYQLEQMYTKSEEKRRLLNELNSLELEISLSSLEKDQIEKELGDKKGCDLEEEVVSFKEHKKQLDKEIDFLLSELGKNKNQLEIIKKDKTIEDLQYKQEGLNSQLAEEISQYYEMAIAKKILENATESHRHKRQPEVLKRTSSYFNIITGGRYIKVISDDEQSTLKVIDEKREKLSLKQLSRGTQEQLLLAVRMALAIEFARSNKPMPLIVDDVMVNFDKQRRREMIKVFEEISKEVQVLFFTCHDYMVDEIENQFKNEISIVSL</sequence>
<evidence type="ECO:0000256" key="2">
    <source>
        <dbReference type="SAM" id="Phobius"/>
    </source>
</evidence>
<accession>A0AAU7VL61</accession>
<dbReference type="Pfam" id="PF13514">
    <property type="entry name" value="AAA_27"/>
    <property type="match status" value="1"/>
</dbReference>
<dbReference type="InterPro" id="IPR027417">
    <property type="entry name" value="P-loop_NTPase"/>
</dbReference>
<protein>
    <submittedName>
        <fullName evidence="4">AAA family ATPase</fullName>
    </submittedName>
</protein>
<feature type="transmembrane region" description="Helical" evidence="2">
    <location>
        <begin position="465"/>
        <end position="485"/>
    </location>
</feature>
<feature type="coiled-coil region" evidence="1">
    <location>
        <begin position="520"/>
        <end position="550"/>
    </location>
</feature>
<reference evidence="4" key="2">
    <citation type="submission" date="2024-06" db="EMBL/GenBank/DDBJ databases">
        <authorList>
            <person name="Petrova K.O."/>
            <person name="Toshchakov S.V."/>
            <person name="Boltjanskaja Y.V."/>
            <person name="Kevbrin V."/>
        </authorList>
    </citation>
    <scope>NUCLEOTIDE SEQUENCE</scope>
    <source>
        <strain evidence="4">Z-910T</strain>
    </source>
</reference>
<feature type="coiled-coil region" evidence="1">
    <location>
        <begin position="647"/>
        <end position="781"/>
    </location>
</feature>
<feature type="transmembrane region" description="Helical" evidence="2">
    <location>
        <begin position="440"/>
        <end position="459"/>
    </location>
</feature>
<evidence type="ECO:0000259" key="3">
    <source>
        <dbReference type="Pfam" id="PF13514"/>
    </source>
</evidence>
<dbReference type="InterPro" id="IPR038734">
    <property type="entry name" value="YhaN_AAA"/>
</dbReference>
<name>A0AAU7VL61_9FIRM</name>
<keyword evidence="2" id="KW-0472">Membrane</keyword>
<dbReference type="PANTHER" id="PTHR41259">
    <property type="entry name" value="DOUBLE-STRAND BREAK REPAIR RAD50 ATPASE, PUTATIVE-RELATED"/>
    <property type="match status" value="1"/>
</dbReference>
<keyword evidence="2" id="KW-0812">Transmembrane</keyword>
<dbReference type="PANTHER" id="PTHR41259:SF1">
    <property type="entry name" value="DOUBLE-STRAND BREAK REPAIR RAD50 ATPASE, PUTATIVE-RELATED"/>
    <property type="match status" value="1"/>
</dbReference>
<feature type="domain" description="YhaN AAA" evidence="3">
    <location>
        <begin position="1"/>
        <end position="204"/>
    </location>
</feature>
<proteinExistence type="predicted"/>
<dbReference type="SUPFAM" id="SSF52540">
    <property type="entry name" value="P-loop containing nucleoside triphosphate hydrolases"/>
    <property type="match status" value="1"/>
</dbReference>
<feature type="coiled-coil region" evidence="1">
    <location>
        <begin position="182"/>
        <end position="243"/>
    </location>
</feature>
<dbReference type="EMBL" id="CP158367">
    <property type="protein sequence ID" value="XBX74839.1"/>
    <property type="molecule type" value="Genomic_DNA"/>
</dbReference>
<dbReference type="RefSeq" id="WP_350343588.1">
    <property type="nucleotide sequence ID" value="NZ_CP158367.1"/>
</dbReference>